<reference evidence="1 2" key="1">
    <citation type="submission" date="2020-02" db="EMBL/GenBank/DDBJ databases">
        <title>A chromosome-scale genome assembly of the black bullhead catfish (Ameiurus melas).</title>
        <authorList>
            <person name="Wen M."/>
            <person name="Zham M."/>
            <person name="Cabau C."/>
            <person name="Klopp C."/>
            <person name="Donnadieu C."/>
            <person name="Roques C."/>
            <person name="Bouchez O."/>
            <person name="Lampietro C."/>
            <person name="Jouanno E."/>
            <person name="Herpin A."/>
            <person name="Louis A."/>
            <person name="Berthelot C."/>
            <person name="Parey E."/>
            <person name="Roest-Crollius H."/>
            <person name="Braasch I."/>
            <person name="Postlethwait J."/>
            <person name="Robinson-Rechavi M."/>
            <person name="Echchiki A."/>
            <person name="Begum T."/>
            <person name="Montfort J."/>
            <person name="Schartl M."/>
            <person name="Bobe J."/>
            <person name="Guiguen Y."/>
        </authorList>
    </citation>
    <scope>NUCLEOTIDE SEQUENCE [LARGE SCALE GENOMIC DNA]</scope>
    <source>
        <strain evidence="1">M_S1</strain>
        <tissue evidence="1">Blood</tissue>
    </source>
</reference>
<comment type="caution">
    <text evidence="1">The sequence shown here is derived from an EMBL/GenBank/DDBJ whole genome shotgun (WGS) entry which is preliminary data.</text>
</comment>
<evidence type="ECO:0000313" key="2">
    <source>
        <dbReference type="Proteomes" id="UP000593565"/>
    </source>
</evidence>
<gene>
    <name evidence="1" type="ORF">AMELA_G00177270</name>
</gene>
<feature type="non-terminal residue" evidence="1">
    <location>
        <position position="1"/>
    </location>
</feature>
<dbReference type="Proteomes" id="UP000593565">
    <property type="component" value="Unassembled WGS sequence"/>
</dbReference>
<dbReference type="AlphaFoldDB" id="A0A7J6A9F6"/>
<name>A0A7J6A9F6_AMEME</name>
<accession>A0A7J6A9F6</accession>
<sequence length="109" mass="13074">MYLKYLWNTNTYRSLFLTRRQKIKRSTGSMFHSPKALKKKTQDPHIFTLWIVLTKVMKRLRTMAMVTMATMVDAWTRRSKPLFQLLGRKIRLIRSPRMEDLSGIKLIRT</sequence>
<keyword evidence="2" id="KW-1185">Reference proteome</keyword>
<proteinExistence type="predicted"/>
<dbReference type="EMBL" id="JAAGNN010000015">
    <property type="protein sequence ID" value="KAF4079376.1"/>
    <property type="molecule type" value="Genomic_DNA"/>
</dbReference>
<evidence type="ECO:0000313" key="1">
    <source>
        <dbReference type="EMBL" id="KAF4079376.1"/>
    </source>
</evidence>
<organism evidence="1 2">
    <name type="scientific">Ameiurus melas</name>
    <name type="common">Black bullhead</name>
    <name type="synonym">Silurus melas</name>
    <dbReference type="NCBI Taxonomy" id="219545"/>
    <lineage>
        <taxon>Eukaryota</taxon>
        <taxon>Metazoa</taxon>
        <taxon>Chordata</taxon>
        <taxon>Craniata</taxon>
        <taxon>Vertebrata</taxon>
        <taxon>Euteleostomi</taxon>
        <taxon>Actinopterygii</taxon>
        <taxon>Neopterygii</taxon>
        <taxon>Teleostei</taxon>
        <taxon>Ostariophysi</taxon>
        <taxon>Siluriformes</taxon>
        <taxon>Ictaluridae</taxon>
        <taxon>Ameiurus</taxon>
    </lineage>
</organism>
<protein>
    <submittedName>
        <fullName evidence="1">Uncharacterized protein</fullName>
    </submittedName>
</protein>